<dbReference type="Gene3D" id="3.40.50.300">
    <property type="entry name" value="P-loop containing nucleotide triphosphate hydrolases"/>
    <property type="match status" value="2"/>
</dbReference>
<name>A0A974C420_XENLA</name>
<dbReference type="PANTHER" id="PTHR10704:SF4">
    <property type="entry name" value="CARBOHYDRATE SULFOTRANSFERASE 6"/>
    <property type="match status" value="1"/>
</dbReference>
<evidence type="ECO:0000256" key="1">
    <source>
        <dbReference type="RuleBase" id="RU361155"/>
    </source>
</evidence>
<evidence type="ECO:0000256" key="2">
    <source>
        <dbReference type="SAM" id="Phobius"/>
    </source>
</evidence>
<dbReference type="InterPro" id="IPR000863">
    <property type="entry name" value="Sulfotransferase_dom"/>
</dbReference>
<dbReference type="EC" id="2.8.2.-" evidence="1"/>
<dbReference type="EMBL" id="CM004481">
    <property type="protein sequence ID" value="OCT66145.1"/>
    <property type="molecule type" value="Genomic_DNA"/>
</dbReference>
<organism evidence="4 5">
    <name type="scientific">Xenopus laevis</name>
    <name type="common">African clawed frog</name>
    <dbReference type="NCBI Taxonomy" id="8355"/>
    <lineage>
        <taxon>Eukaryota</taxon>
        <taxon>Metazoa</taxon>
        <taxon>Chordata</taxon>
        <taxon>Craniata</taxon>
        <taxon>Vertebrata</taxon>
        <taxon>Euteleostomi</taxon>
        <taxon>Amphibia</taxon>
        <taxon>Batrachia</taxon>
        <taxon>Anura</taxon>
        <taxon>Pipoidea</taxon>
        <taxon>Pipidae</taxon>
        <taxon>Xenopodinae</taxon>
        <taxon>Xenopus</taxon>
        <taxon>Xenopus</taxon>
    </lineage>
</organism>
<keyword evidence="2" id="KW-0812">Transmembrane</keyword>
<reference evidence="5" key="1">
    <citation type="journal article" date="2016" name="Nature">
        <title>Genome evolution in the allotetraploid frog Xenopus laevis.</title>
        <authorList>
            <person name="Session A.M."/>
            <person name="Uno Y."/>
            <person name="Kwon T."/>
            <person name="Chapman J.A."/>
            <person name="Toyoda A."/>
            <person name="Takahashi S."/>
            <person name="Fukui A."/>
            <person name="Hikosaka A."/>
            <person name="Suzuki A."/>
            <person name="Kondo M."/>
            <person name="van Heeringen S.J."/>
            <person name="Quigley I."/>
            <person name="Heinz S."/>
            <person name="Ogino H."/>
            <person name="Ochi H."/>
            <person name="Hellsten U."/>
            <person name="Lyons J.B."/>
            <person name="Simakov O."/>
            <person name="Putnam N."/>
            <person name="Stites J."/>
            <person name="Kuroki Y."/>
            <person name="Tanaka T."/>
            <person name="Michiue T."/>
            <person name="Watanabe M."/>
            <person name="Bogdanovic O."/>
            <person name="Lister R."/>
            <person name="Georgiou G."/>
            <person name="Paranjpe S.S."/>
            <person name="van Kruijsbergen I."/>
            <person name="Shu S."/>
            <person name="Carlson J."/>
            <person name="Kinoshita T."/>
            <person name="Ohta Y."/>
            <person name="Mawaribuchi S."/>
            <person name="Jenkins J."/>
            <person name="Grimwood J."/>
            <person name="Schmutz J."/>
            <person name="Mitros T."/>
            <person name="Mozaffari S.V."/>
            <person name="Suzuki Y."/>
            <person name="Haramoto Y."/>
            <person name="Yamamoto T.S."/>
            <person name="Takagi C."/>
            <person name="Heald R."/>
            <person name="Miller K."/>
            <person name="Haudenschild C."/>
            <person name="Kitzman J."/>
            <person name="Nakayama T."/>
            <person name="Izutsu Y."/>
            <person name="Robert J."/>
            <person name="Fortriede J."/>
            <person name="Burns K."/>
            <person name="Lotay V."/>
            <person name="Karimi K."/>
            <person name="Yasuoka Y."/>
            <person name="Dichmann D.S."/>
            <person name="Flajnik M.F."/>
            <person name="Houston D.W."/>
            <person name="Shendure J."/>
            <person name="DuPasquier L."/>
            <person name="Vize P.D."/>
            <person name="Zorn A.M."/>
            <person name="Ito M."/>
            <person name="Marcotte E.M."/>
            <person name="Wallingford J.B."/>
            <person name="Ito Y."/>
            <person name="Asashima M."/>
            <person name="Ueno N."/>
            <person name="Matsuda Y."/>
            <person name="Veenstra G.J."/>
            <person name="Fujiyama A."/>
            <person name="Harland R.M."/>
            <person name="Taira M."/>
            <person name="Rokhsar D.S."/>
        </authorList>
    </citation>
    <scope>NUCLEOTIDE SEQUENCE [LARGE SCALE GENOMIC DNA]</scope>
    <source>
        <strain evidence="5">J</strain>
    </source>
</reference>
<comment type="similarity">
    <text evidence="1">Belongs to the sulfotransferase 1 family.</text>
</comment>
<accession>A0A974C420</accession>
<dbReference type="GO" id="GO:0006790">
    <property type="term" value="P:sulfur compound metabolic process"/>
    <property type="evidence" value="ECO:0007669"/>
    <property type="project" value="TreeGrafter"/>
</dbReference>
<dbReference type="InterPro" id="IPR051135">
    <property type="entry name" value="Gal/GlcNAc/GalNAc_ST"/>
</dbReference>
<dbReference type="PANTHER" id="PTHR10704">
    <property type="entry name" value="CARBOHYDRATE SULFOTRANSFERASE"/>
    <property type="match status" value="1"/>
</dbReference>
<feature type="transmembrane region" description="Helical" evidence="2">
    <location>
        <begin position="12"/>
        <end position="34"/>
    </location>
</feature>
<dbReference type="InterPro" id="IPR027417">
    <property type="entry name" value="P-loop_NTPase"/>
</dbReference>
<dbReference type="SUPFAM" id="SSF52540">
    <property type="entry name" value="P-loop containing nucleoside triphosphate hydrolases"/>
    <property type="match status" value="1"/>
</dbReference>
<dbReference type="GO" id="GO:0006044">
    <property type="term" value="P:N-acetylglucosamine metabolic process"/>
    <property type="evidence" value="ECO:0007669"/>
    <property type="project" value="TreeGrafter"/>
</dbReference>
<proteinExistence type="inferred from homology"/>
<evidence type="ECO:0000259" key="3">
    <source>
        <dbReference type="Pfam" id="PF00685"/>
    </source>
</evidence>
<evidence type="ECO:0000313" key="5">
    <source>
        <dbReference type="Proteomes" id="UP000694892"/>
    </source>
</evidence>
<sequence length="342" mass="40041">MLFRIRSLRFFSLVAVIIFLLSFYIFILFPFSLISLQKRPVHTIILSSWRSGSSFLGQIFNHHPDVFYFFEPGHSIWNRFQQEKAEVLHYPLRDLMHSFFKCDVSPLYSYLPKGGKRISELVFFPESRALCFPPACSASYPTEVYNRFQCLLRCGDISLKRMEETLRDPRAVTSSRIHVSLTVDDNVLTGNKPSIIQIMSKICCAQVSIYNFARAAKDFLDERYMLLRYEDLAREPNFNIRKVYKFVGLQFLNHLKTLAYNMTHNKIKSDGFITYSLESESAIQKWRESMDFPMVMQIQEVCKEAMELFGYLPLQSKDDQKNPSVSIIAQRRMKNGENQNEK</sequence>
<feature type="domain" description="Sulfotransferase" evidence="3">
    <location>
        <begin position="166"/>
        <end position="309"/>
    </location>
</feature>
<dbReference type="OMA" id="NTICFEE"/>
<protein>
    <recommendedName>
        <fullName evidence="1">Sulfotransferase</fullName>
        <ecNumber evidence="1">2.8.2.-</ecNumber>
    </recommendedName>
</protein>
<dbReference type="AlphaFoldDB" id="A0A974C420"/>
<evidence type="ECO:0000313" key="4">
    <source>
        <dbReference type="EMBL" id="OCT66145.1"/>
    </source>
</evidence>
<dbReference type="Pfam" id="PF00685">
    <property type="entry name" value="Sulfotransfer_1"/>
    <property type="match status" value="1"/>
</dbReference>
<keyword evidence="2" id="KW-1133">Transmembrane helix</keyword>
<dbReference type="GO" id="GO:0001517">
    <property type="term" value="F:N-acetylglucosamine 6-O-sulfotransferase activity"/>
    <property type="evidence" value="ECO:0007669"/>
    <property type="project" value="TreeGrafter"/>
</dbReference>
<dbReference type="Proteomes" id="UP000694892">
    <property type="component" value="Chromosome 8S"/>
</dbReference>
<gene>
    <name evidence="4" type="ORF">XELAEV_18042400mg</name>
</gene>
<keyword evidence="1" id="KW-0808">Transferase</keyword>
<keyword evidence="2" id="KW-0472">Membrane</keyword>